<evidence type="ECO:0000313" key="2">
    <source>
        <dbReference type="EMBL" id="KAJ5151507.1"/>
    </source>
</evidence>
<comment type="caution">
    <text evidence="2">The sequence shown here is derived from an EMBL/GenBank/DDBJ whole genome shotgun (WGS) entry which is preliminary data.</text>
</comment>
<keyword evidence="3" id="KW-1185">Reference proteome</keyword>
<feature type="region of interest" description="Disordered" evidence="1">
    <location>
        <begin position="75"/>
        <end position="96"/>
    </location>
</feature>
<sequence>MKMKTQRDHAKEIDQLEAKAYEIEIGIGNTDELEGQCDDLRKRFDQVVIDYGQAVNEQESVPTALRYLSTAAMTGTQTPRPSLSLSDARKPSKMPDALMLDDGKTVKFKTWKNKIRTKLLLNDDHYPTMAHKLAYTRSRCIGKALRHIGPCMHLEATYAYKSVDNVARDQYLELKMNHRQDFTDFLAEFTSLAEESEQPEELRKRDLYRKLPTLLQK</sequence>
<dbReference type="EMBL" id="JAPQKN010000008">
    <property type="protein sequence ID" value="KAJ5151507.1"/>
    <property type="molecule type" value="Genomic_DNA"/>
</dbReference>
<accession>A0A9W9LEN2</accession>
<evidence type="ECO:0000313" key="3">
    <source>
        <dbReference type="Proteomes" id="UP001149163"/>
    </source>
</evidence>
<feature type="compositionally biased region" description="Polar residues" evidence="1">
    <location>
        <begin position="75"/>
        <end position="85"/>
    </location>
</feature>
<gene>
    <name evidence="2" type="ORF">N7482_010759</name>
</gene>
<protein>
    <submittedName>
        <fullName evidence="2">Uncharacterized protein</fullName>
    </submittedName>
</protein>
<dbReference type="GeneID" id="81432059"/>
<reference evidence="2" key="1">
    <citation type="submission" date="2022-11" db="EMBL/GenBank/DDBJ databases">
        <authorList>
            <person name="Petersen C."/>
        </authorList>
    </citation>
    <scope>NUCLEOTIDE SEQUENCE</scope>
    <source>
        <strain evidence="2">IBT 26290</strain>
    </source>
</reference>
<dbReference type="Proteomes" id="UP001149163">
    <property type="component" value="Unassembled WGS sequence"/>
</dbReference>
<dbReference type="RefSeq" id="XP_056538840.1">
    <property type="nucleotide sequence ID" value="XM_056692883.1"/>
</dbReference>
<evidence type="ECO:0000256" key="1">
    <source>
        <dbReference type="SAM" id="MobiDB-lite"/>
    </source>
</evidence>
<proteinExistence type="predicted"/>
<reference evidence="2" key="2">
    <citation type="journal article" date="2023" name="IMA Fungus">
        <title>Comparative genomic study of the Penicillium genus elucidates a diverse pangenome and 15 lateral gene transfer events.</title>
        <authorList>
            <person name="Petersen C."/>
            <person name="Sorensen T."/>
            <person name="Nielsen M.R."/>
            <person name="Sondergaard T.E."/>
            <person name="Sorensen J.L."/>
            <person name="Fitzpatrick D.A."/>
            <person name="Frisvad J.C."/>
            <person name="Nielsen K.L."/>
        </authorList>
    </citation>
    <scope>NUCLEOTIDE SEQUENCE</scope>
    <source>
        <strain evidence="2">IBT 26290</strain>
    </source>
</reference>
<dbReference type="OrthoDB" id="4365667at2759"/>
<dbReference type="AlphaFoldDB" id="A0A9W9LEN2"/>
<name>A0A9W9LEN2_9EURO</name>
<organism evidence="2 3">
    <name type="scientific">Penicillium canariense</name>
    <dbReference type="NCBI Taxonomy" id="189055"/>
    <lineage>
        <taxon>Eukaryota</taxon>
        <taxon>Fungi</taxon>
        <taxon>Dikarya</taxon>
        <taxon>Ascomycota</taxon>
        <taxon>Pezizomycotina</taxon>
        <taxon>Eurotiomycetes</taxon>
        <taxon>Eurotiomycetidae</taxon>
        <taxon>Eurotiales</taxon>
        <taxon>Aspergillaceae</taxon>
        <taxon>Penicillium</taxon>
    </lineage>
</organism>